<protein>
    <submittedName>
        <fullName evidence="5">Putative regulator LuxR family</fullName>
    </submittedName>
</protein>
<dbReference type="SUPFAM" id="SSF52540">
    <property type="entry name" value="P-loop containing nucleoside triphosphate hydrolases"/>
    <property type="match status" value="1"/>
</dbReference>
<dbReference type="PROSITE" id="PS50043">
    <property type="entry name" value="HTH_LUXR_2"/>
    <property type="match status" value="1"/>
</dbReference>
<dbReference type="Pfam" id="PF13191">
    <property type="entry name" value="AAA_16"/>
    <property type="match status" value="1"/>
</dbReference>
<dbReference type="CDD" id="cd06170">
    <property type="entry name" value="LuxR_C_like"/>
    <property type="match status" value="1"/>
</dbReference>
<dbReference type="AlphaFoldDB" id="Q7WZ88"/>
<proteinExistence type="predicted"/>
<keyword evidence="2" id="KW-0238">DNA-binding</keyword>
<dbReference type="EMBL" id="AJ561198">
    <property type="protein sequence ID" value="CAD91198.1"/>
    <property type="molecule type" value="Genomic_DNA"/>
</dbReference>
<keyword evidence="3" id="KW-0804">Transcription</keyword>
<dbReference type="PANTHER" id="PTHR44688">
    <property type="entry name" value="DNA-BINDING TRANSCRIPTIONAL ACTIVATOR DEVR_DOSR"/>
    <property type="match status" value="1"/>
</dbReference>
<evidence type="ECO:0000256" key="1">
    <source>
        <dbReference type="ARBA" id="ARBA00023015"/>
    </source>
</evidence>
<keyword evidence="1" id="KW-0805">Transcription regulation</keyword>
<evidence type="ECO:0000313" key="5">
    <source>
        <dbReference type="EMBL" id="CAD91198.1"/>
    </source>
</evidence>
<dbReference type="InterPro" id="IPR041664">
    <property type="entry name" value="AAA_16"/>
</dbReference>
<dbReference type="SUPFAM" id="SSF46894">
    <property type="entry name" value="C-terminal effector domain of the bipartite response regulators"/>
    <property type="match status" value="1"/>
</dbReference>
<dbReference type="Gene3D" id="1.10.10.10">
    <property type="entry name" value="Winged helix-like DNA-binding domain superfamily/Winged helix DNA-binding domain"/>
    <property type="match status" value="1"/>
</dbReference>
<gene>
    <name evidence="5" type="primary">dbv3</name>
</gene>
<dbReference type="InterPro" id="IPR027417">
    <property type="entry name" value="P-loop_NTPase"/>
</dbReference>
<dbReference type="GO" id="GO:0006355">
    <property type="term" value="P:regulation of DNA-templated transcription"/>
    <property type="evidence" value="ECO:0007669"/>
    <property type="project" value="InterPro"/>
</dbReference>
<dbReference type="InterPro" id="IPR036388">
    <property type="entry name" value="WH-like_DNA-bd_sf"/>
</dbReference>
<dbReference type="InterPro" id="IPR016032">
    <property type="entry name" value="Sig_transdc_resp-reg_C-effctor"/>
</dbReference>
<dbReference type="Pfam" id="PF00196">
    <property type="entry name" value="GerE"/>
    <property type="match status" value="1"/>
</dbReference>
<dbReference type="SMART" id="SM00421">
    <property type="entry name" value="HTH_LUXR"/>
    <property type="match status" value="1"/>
</dbReference>
<accession>Q7WZ88</accession>
<name>Q7WZ88_9ACTN</name>
<organism evidence="5">
    <name type="scientific">Nonomuraea gerenzanensis</name>
    <dbReference type="NCBI Taxonomy" id="93944"/>
    <lineage>
        <taxon>Bacteria</taxon>
        <taxon>Bacillati</taxon>
        <taxon>Actinomycetota</taxon>
        <taxon>Actinomycetes</taxon>
        <taxon>Streptosporangiales</taxon>
        <taxon>Streptosporangiaceae</taxon>
        <taxon>Nonomuraea</taxon>
    </lineage>
</organism>
<evidence type="ECO:0000256" key="2">
    <source>
        <dbReference type="ARBA" id="ARBA00023125"/>
    </source>
</evidence>
<evidence type="ECO:0000256" key="3">
    <source>
        <dbReference type="ARBA" id="ARBA00023163"/>
    </source>
</evidence>
<dbReference type="PRINTS" id="PR00038">
    <property type="entry name" value="HTHLUXR"/>
</dbReference>
<dbReference type="RefSeq" id="WP_225271901.1">
    <property type="nucleotide sequence ID" value="NZ_CP084058.1"/>
</dbReference>
<dbReference type="InterPro" id="IPR000792">
    <property type="entry name" value="Tscrpt_reg_LuxR_C"/>
</dbReference>
<reference evidence="5" key="1">
    <citation type="journal article" date="2003" name="Chem. Biol.">
        <title>The gene cluster for the biosynthesis of the glycopeptide antibiotic A40926 by nonomuraea species.</title>
        <authorList>
            <person name="Sosio M."/>
            <person name="Stinchi S."/>
            <person name="Beltrametti F."/>
            <person name="Lazzarini A."/>
            <person name="Donadio S."/>
        </authorList>
    </citation>
    <scope>NUCLEOTIDE SEQUENCE</scope>
    <source>
        <strain evidence="5">ATCC 39727</strain>
    </source>
</reference>
<dbReference type="PANTHER" id="PTHR44688:SF16">
    <property type="entry name" value="DNA-BINDING TRANSCRIPTIONAL ACTIVATOR DEVR_DOSR"/>
    <property type="match status" value="1"/>
</dbReference>
<dbReference type="SMR" id="Q7WZ88"/>
<dbReference type="PROSITE" id="PS00622">
    <property type="entry name" value="HTH_LUXR_1"/>
    <property type="match status" value="1"/>
</dbReference>
<feature type="domain" description="HTH luxR-type" evidence="4">
    <location>
        <begin position="784"/>
        <end position="849"/>
    </location>
</feature>
<sequence length="867" mass="93034">MLFGRDRELKSLTRLLDSTAAGRGGVAVITGPVVGGKTAILHELGMRSIAAGIRLVTARCTPAEQSLDWGVADQILGRGAAERLTARRGGDAVEDVCVSLFQMAEANPILLTIDDVDLADDPSLLAILSMTPLLTDTRMMIAVTICQDRPPAPLPHVAESLLRLPGIELVELPLLPRPAVRQFATEHLGAETADQLADDLYRFSGGSPLLVRALIEDQEAGAPGLVVGDSFMSAVAACVHGCEPEAVRVAEAVAVLGEHATPDAVGELVGIAPPAATRSMGMLERAGLLAGGRFRHEAGRLAVLGRMTSYGRMEILRRAAEILHRRGGPPSAVATRLLEAGWSGEEWAFDVLVEAGRQAFDEGDFVAVMKCLRLALASGWGTPRRLDVKVMLAAAEWRVDPAVAARHVPDLLDATRSGALRGSHGMELFRQLLWYGRFADAAELIDRLRPSVADRDADASLIAMCHVHPVLLDRLPRSARGSMGQTVEDARRILRQAEPTDEAMDSIISALMALLLGGVSEVAASCETLLKEPGVTKAPTWKAIISAIRAETAWRKGDLAGAEAHAQEALTILQPSGWGVAIGAPLSTLLHAQTAMGHLDEAKATVAVPMPRETAETAFGIGYELARAHYHLVTEQPRAAFAGFLACGQAVQRWGSSLSDVVPWRLGAARACLQLGWRRRAADLVTAQIAHTSSGDLRTYGVALRLHAQLSKPAQRQRLLMQSVDALEAAQDRYQLALSLCDLAGTPQLKGGKDEARAYWVRAQELARECNAKPLMRRLAAQHDHGETAPLSGAERRVAVLAARGHTNREIAEALYITRSTVEQHLTRIYRKLHVQTRGDLGNLFAADIADKATATAGREPREAVRL</sequence>
<evidence type="ECO:0000259" key="4">
    <source>
        <dbReference type="PROSITE" id="PS50043"/>
    </source>
</evidence>
<dbReference type="GO" id="GO:0003677">
    <property type="term" value="F:DNA binding"/>
    <property type="evidence" value="ECO:0007669"/>
    <property type="project" value="UniProtKB-KW"/>
</dbReference>